<dbReference type="Pfam" id="PF00623">
    <property type="entry name" value="RNA_pol_Rpb1_2"/>
    <property type="match status" value="1"/>
</dbReference>
<dbReference type="PANTHER" id="PTHR19376:SF54">
    <property type="entry name" value="DNA-DIRECTED RNA POLYMERASE SUBUNIT BETA"/>
    <property type="match status" value="1"/>
</dbReference>
<dbReference type="InterPro" id="IPR045867">
    <property type="entry name" value="DNA-dir_RpoC_beta_prime"/>
</dbReference>
<dbReference type="InterPro" id="IPR012754">
    <property type="entry name" value="DNA-dir_RpoC_beta_prime_bact"/>
</dbReference>
<evidence type="ECO:0000256" key="6">
    <source>
        <dbReference type="ARBA" id="ARBA00022723"/>
    </source>
</evidence>
<keyword evidence="13" id="KW-0175">Coiled coil</keyword>
<evidence type="ECO:0000256" key="1">
    <source>
        <dbReference type="ARBA" id="ARBA00007616"/>
    </source>
</evidence>
<dbReference type="GO" id="GO:0008270">
    <property type="term" value="F:zinc ion binding"/>
    <property type="evidence" value="ECO:0007669"/>
    <property type="project" value="UniProtKB-UniRule"/>
</dbReference>
<evidence type="ECO:0000256" key="9">
    <source>
        <dbReference type="ARBA" id="ARBA00023163"/>
    </source>
</evidence>
<dbReference type="GO" id="GO:0000287">
    <property type="term" value="F:magnesium ion binding"/>
    <property type="evidence" value="ECO:0007669"/>
    <property type="project" value="UniProtKB-UniRule"/>
</dbReference>
<dbReference type="NCBIfam" id="TIGR02386">
    <property type="entry name" value="rpoC_TIGR"/>
    <property type="match status" value="1"/>
</dbReference>
<feature type="binding site" evidence="11">
    <location>
        <position position="885"/>
    </location>
    <ligand>
        <name>Zn(2+)</name>
        <dbReference type="ChEBI" id="CHEBI:29105"/>
        <label>2</label>
    </ligand>
</feature>
<dbReference type="Pfam" id="PF04983">
    <property type="entry name" value="RNA_pol_Rpb1_3"/>
    <property type="match status" value="1"/>
</dbReference>
<keyword evidence="9 11" id="KW-0804">Transcription</keyword>
<name>A0A151CHC8_9BACT</name>
<keyword evidence="5 11" id="KW-0548">Nucleotidyltransferase</keyword>
<dbReference type="Gene3D" id="2.40.50.100">
    <property type="match status" value="2"/>
</dbReference>
<dbReference type="InterPro" id="IPR042102">
    <property type="entry name" value="RNA_pol_Rpb1_3_sf"/>
</dbReference>
<dbReference type="InterPro" id="IPR000722">
    <property type="entry name" value="RNA_pol_asu"/>
</dbReference>
<dbReference type="EMBL" id="LNKT01000012">
    <property type="protein sequence ID" value="KYJ86936.1"/>
    <property type="molecule type" value="Genomic_DNA"/>
</dbReference>
<dbReference type="InterPro" id="IPR007066">
    <property type="entry name" value="RNA_pol_Rpb1_3"/>
</dbReference>
<dbReference type="InterPro" id="IPR007083">
    <property type="entry name" value="RNA_pol_Rpb1_4"/>
</dbReference>
<dbReference type="Gene3D" id="1.10.274.100">
    <property type="entry name" value="RNA polymerase Rpb1, domain 3"/>
    <property type="match status" value="2"/>
</dbReference>
<dbReference type="PANTHER" id="PTHR19376">
    <property type="entry name" value="DNA-DIRECTED RNA POLYMERASE"/>
    <property type="match status" value="1"/>
</dbReference>
<feature type="binding site" evidence="11">
    <location>
        <position position="804"/>
    </location>
    <ligand>
        <name>Zn(2+)</name>
        <dbReference type="ChEBI" id="CHEBI:29105"/>
        <label>2</label>
    </ligand>
</feature>
<feature type="domain" description="RNA polymerase N-terminal" evidence="14">
    <location>
        <begin position="249"/>
        <end position="528"/>
    </location>
</feature>
<evidence type="ECO:0000256" key="12">
    <source>
        <dbReference type="RuleBase" id="RU004279"/>
    </source>
</evidence>
<comment type="similarity">
    <text evidence="2">In the C-terminal section; belongs to the RNA polymerase beta' chain family.</text>
</comment>
<evidence type="ECO:0000259" key="14">
    <source>
        <dbReference type="SMART" id="SM00663"/>
    </source>
</evidence>
<dbReference type="Pfam" id="PF05000">
    <property type="entry name" value="RNA_pol_Rpb1_4"/>
    <property type="match status" value="1"/>
</dbReference>
<keyword evidence="6 11" id="KW-0479">Metal-binding</keyword>
<evidence type="ECO:0000256" key="3">
    <source>
        <dbReference type="ARBA" id="ARBA00022478"/>
    </source>
</evidence>
<dbReference type="Pfam" id="PF04997">
    <property type="entry name" value="RNA_pol_Rpb1_1"/>
    <property type="match status" value="1"/>
</dbReference>
<comment type="caution">
    <text evidence="15">The sequence shown here is derived from an EMBL/GenBank/DDBJ whole genome shotgun (WGS) entry which is preliminary data.</text>
</comment>
<keyword evidence="3 11" id="KW-0240">DNA-directed RNA polymerase</keyword>
<evidence type="ECO:0000256" key="10">
    <source>
        <dbReference type="ARBA" id="ARBA00048552"/>
    </source>
</evidence>
<evidence type="ECO:0000313" key="16">
    <source>
        <dbReference type="Proteomes" id="UP000075359"/>
    </source>
</evidence>
<keyword evidence="16" id="KW-1185">Reference proteome</keyword>
<comment type="cofactor">
    <cofactor evidence="11">
        <name>Zn(2+)</name>
        <dbReference type="ChEBI" id="CHEBI:29105"/>
    </cofactor>
    <text evidence="11">Binds 2 Zn(2+) ions per subunit.</text>
</comment>
<evidence type="ECO:0000256" key="11">
    <source>
        <dbReference type="HAMAP-Rule" id="MF_01322"/>
    </source>
</evidence>
<feature type="binding site" evidence="11">
    <location>
        <position position="478"/>
    </location>
    <ligand>
        <name>Mg(2+)</name>
        <dbReference type="ChEBI" id="CHEBI:18420"/>
    </ligand>
</feature>
<evidence type="ECO:0000256" key="7">
    <source>
        <dbReference type="ARBA" id="ARBA00022833"/>
    </source>
</evidence>
<dbReference type="GO" id="GO:0000428">
    <property type="term" value="C:DNA-directed RNA polymerase complex"/>
    <property type="evidence" value="ECO:0007669"/>
    <property type="project" value="UniProtKB-KW"/>
</dbReference>
<dbReference type="Proteomes" id="UP000075359">
    <property type="component" value="Unassembled WGS sequence"/>
</dbReference>
<evidence type="ECO:0000256" key="2">
    <source>
        <dbReference type="ARBA" id="ARBA00009839"/>
    </source>
</evidence>
<dbReference type="Gene3D" id="1.10.1790.20">
    <property type="match status" value="1"/>
</dbReference>
<dbReference type="GO" id="GO:0006351">
    <property type="term" value="P:DNA-templated transcription"/>
    <property type="evidence" value="ECO:0007669"/>
    <property type="project" value="UniProtKB-UniRule"/>
</dbReference>
<comment type="cofactor">
    <cofactor evidence="11">
        <name>Mg(2+)</name>
        <dbReference type="ChEBI" id="CHEBI:18420"/>
    </cofactor>
    <text evidence="11">Binds 1 Mg(2+) ion per subunit.</text>
</comment>
<dbReference type="Gene3D" id="1.10.150.390">
    <property type="match status" value="1"/>
</dbReference>
<dbReference type="HAMAP" id="MF_01322">
    <property type="entry name" value="RNApol_bact_RpoC"/>
    <property type="match status" value="1"/>
</dbReference>
<evidence type="ECO:0000256" key="5">
    <source>
        <dbReference type="ARBA" id="ARBA00022695"/>
    </source>
</evidence>
<dbReference type="OrthoDB" id="9815296at2"/>
<feature type="binding site" evidence="11">
    <location>
        <position position="474"/>
    </location>
    <ligand>
        <name>Mg(2+)</name>
        <dbReference type="ChEBI" id="CHEBI:18420"/>
    </ligand>
</feature>
<feature type="binding site" evidence="11">
    <location>
        <position position="75"/>
    </location>
    <ligand>
        <name>Zn(2+)</name>
        <dbReference type="ChEBI" id="CHEBI:29105"/>
        <label>1</label>
    </ligand>
</feature>
<dbReference type="Gene3D" id="1.10.132.30">
    <property type="match status" value="1"/>
</dbReference>
<feature type="binding site" evidence="11">
    <location>
        <position position="93"/>
    </location>
    <ligand>
        <name>Zn(2+)</name>
        <dbReference type="ChEBI" id="CHEBI:29105"/>
        <label>1</label>
    </ligand>
</feature>
<feature type="coiled-coil region" evidence="13">
    <location>
        <begin position="401"/>
        <end position="428"/>
    </location>
</feature>
<dbReference type="RefSeq" id="WP_067330555.1">
    <property type="nucleotide sequence ID" value="NZ_LNKT01000012.1"/>
</dbReference>
<dbReference type="EC" id="2.7.7.6" evidence="11"/>
<feature type="binding site" evidence="11">
    <location>
        <position position="77"/>
    </location>
    <ligand>
        <name>Zn(2+)</name>
        <dbReference type="ChEBI" id="CHEBI:29105"/>
        <label>1</label>
    </ligand>
</feature>
<proteinExistence type="inferred from homology"/>
<accession>A0A151CHC8</accession>
<dbReference type="InterPro" id="IPR006592">
    <property type="entry name" value="RNA_pol_N"/>
</dbReference>
<comment type="subunit">
    <text evidence="11">The RNAP catalytic core consists of 2 alpha, 1 beta, 1 beta' and 1 omega subunit. When a sigma factor is associated with the core the holoenzyme is formed, which can initiate transcription.</text>
</comment>
<evidence type="ECO:0000256" key="8">
    <source>
        <dbReference type="ARBA" id="ARBA00022842"/>
    </source>
</evidence>
<reference evidence="15 16" key="1">
    <citation type="submission" date="2015-11" db="EMBL/GenBank/DDBJ databases">
        <title>Draft genome of Sulfurovum riftiae 1812E, a member of the Epsilonproteobacteria isolated from the tube of the deep-sea hydrothermal vent tubewom Riftia pachyptila.</title>
        <authorList>
            <person name="Vetriani C."/>
            <person name="Giovannelli D."/>
        </authorList>
    </citation>
    <scope>NUCLEOTIDE SEQUENCE [LARGE SCALE GENOMIC DNA]</scope>
    <source>
        <strain evidence="15 16">1812E</strain>
    </source>
</reference>
<dbReference type="GO" id="GO:0003899">
    <property type="term" value="F:DNA-directed RNA polymerase activity"/>
    <property type="evidence" value="ECO:0007669"/>
    <property type="project" value="UniProtKB-UniRule"/>
</dbReference>
<dbReference type="SMART" id="SM00663">
    <property type="entry name" value="RPOLA_N"/>
    <property type="match status" value="1"/>
</dbReference>
<protein>
    <recommendedName>
        <fullName evidence="11">DNA-directed RNA polymerase subunit beta'</fullName>
        <shortName evidence="11">RNAP subunit beta'</shortName>
        <ecNumber evidence="11">2.7.7.6</ecNumber>
    </recommendedName>
    <alternativeName>
        <fullName evidence="11">RNA polymerase subunit beta'</fullName>
    </alternativeName>
    <alternativeName>
        <fullName evidence="11">Transcriptase subunit beta'</fullName>
    </alternativeName>
</protein>
<keyword evidence="8 11" id="KW-0460">Magnesium</keyword>
<dbReference type="CDD" id="cd02655">
    <property type="entry name" value="RNAP_beta'_C"/>
    <property type="match status" value="1"/>
</dbReference>
<dbReference type="InterPro" id="IPR007081">
    <property type="entry name" value="RNA_pol_Rpb1_5"/>
</dbReference>
<evidence type="ECO:0000256" key="13">
    <source>
        <dbReference type="SAM" id="Coils"/>
    </source>
</evidence>
<dbReference type="Gene3D" id="4.10.860.120">
    <property type="entry name" value="RNA polymerase II, clamp domain"/>
    <property type="match status" value="1"/>
</dbReference>
<evidence type="ECO:0000313" key="15">
    <source>
        <dbReference type="EMBL" id="KYJ86936.1"/>
    </source>
</evidence>
<keyword evidence="4 11" id="KW-0808">Transferase</keyword>
<dbReference type="Pfam" id="PF04998">
    <property type="entry name" value="RNA_pol_Rpb1_5"/>
    <property type="match status" value="1"/>
</dbReference>
<dbReference type="InterPro" id="IPR044893">
    <property type="entry name" value="RNA_pol_Rpb1_clamp_domain"/>
</dbReference>
<dbReference type="Gene3D" id="2.40.40.20">
    <property type="match status" value="1"/>
</dbReference>
<dbReference type="GO" id="GO:0003677">
    <property type="term" value="F:DNA binding"/>
    <property type="evidence" value="ECO:0007669"/>
    <property type="project" value="UniProtKB-UniRule"/>
</dbReference>
<feature type="binding site" evidence="11">
    <location>
        <position position="476"/>
    </location>
    <ligand>
        <name>Mg(2+)</name>
        <dbReference type="ChEBI" id="CHEBI:18420"/>
    </ligand>
</feature>
<feature type="binding site" evidence="11">
    <location>
        <position position="90"/>
    </location>
    <ligand>
        <name>Zn(2+)</name>
        <dbReference type="ChEBI" id="CHEBI:29105"/>
        <label>1</label>
    </ligand>
</feature>
<dbReference type="InterPro" id="IPR038120">
    <property type="entry name" value="Rpb1_funnel_sf"/>
</dbReference>
<comment type="function">
    <text evidence="11 12">DNA-dependent RNA polymerase catalyzes the transcription of DNA into RNA using the four ribonucleoside triphosphates as substrates.</text>
</comment>
<comment type="catalytic activity">
    <reaction evidence="10 11 12">
        <text>RNA(n) + a ribonucleoside 5'-triphosphate = RNA(n+1) + diphosphate</text>
        <dbReference type="Rhea" id="RHEA:21248"/>
        <dbReference type="Rhea" id="RHEA-COMP:14527"/>
        <dbReference type="Rhea" id="RHEA-COMP:17342"/>
        <dbReference type="ChEBI" id="CHEBI:33019"/>
        <dbReference type="ChEBI" id="CHEBI:61557"/>
        <dbReference type="ChEBI" id="CHEBI:140395"/>
        <dbReference type="EC" id="2.7.7.6"/>
    </reaction>
</comment>
<evidence type="ECO:0000256" key="4">
    <source>
        <dbReference type="ARBA" id="ARBA00022679"/>
    </source>
</evidence>
<sequence length="1509" mass="166379">MSKFLENLTPIDLNSDDRPQDIAALQLKVASPEKVLSWSYGEVKKPETINYRTLKPERDGLFCAKIFGPIRDYECLCGKYKKMRYKGVVCEKCGVEVTSSKVRRNRMGHIDLIAPVAHIWYVSSLPSRIGTLLGVKMKDLERVLYYEAYIVKTPGEASYDNEGLNPLQKYDVLNEEQYQQIFARFGDTGLDARMGGEIVQELLAELDLVDMFAQLKEDIQATKSEAKRKTIVKRLKVIEAFLHSGNRPEWMMLTQLPVLPPDLRPLVSLDGGKFAVSDVNDLYRRVINRNQRLKRLVELDAPEIIVRNEKRMLQEAVDALFDNGRRGNAVKGANKRPLKSLSEVIKGKQGRFRQNLLGKRVDFSGRSVIVVGPDLRMDQCGLPKVMAIELFKPHLMAKLEEKGYATTLKQAKKMIEKKENEVWECLEEVVENYPVLLNRAPTLHKLSIQAFHPRLIEGKAIQLHPLVCSAFNADFDGDQMAVHVPLSDEAIAEAKVLMLASMNILLPASGKAIAVPSQDMILGLYYLTLEKNDVKGQHKLFANVEEVEIAFEQNALDLNARIRTVLDGRIATSTAGRLILKSIIPDYVPEKYWNKVLKKKDIGVLVDYIYKIGGVSETAGFLDDLKDMGFKYATKVGVSISIDDIKIPEIKESRVASAKEEVKEIQRQYAAGLLTDQERYNKIIDIWTDANNSIAEALMDLIRKDKDGFNSVHMMADSGARGSAAQIRQLSGMRGLMAKSDGSIIETPITSNFREGLNVLEYFISTHGARKGLADTALKTANAGYLTRKLIDVAQNVKISMTDCGTHEGVEVSDIVVGNEMIEPLADRIYGRVLAEDIIDPITSEVLVSEGTMIDEETATRVQEAGVRSVVMRAPSSCKAPKGICAKCYGLNMADNKMVKRGEAVGVIAAQSIGEPGTQLTLRTFHTGGTATAGKEERSVVATKEGFVRYYNLSVYRNTDGQLIVANRRNAGVLLVEPKIKAVNKGKVSIVVTHDEIVVSVENNGDDEVKYNLRKSDVAKSNELAGVAGKVEGKLFLPLKDGDTVEEGDSIVEVIKEGWSIPSRIPFASELKVEDGAPVTQEVLSEAKGTVKFFLLKGDYLEAHPGVKSGDKVVEKGLFAVVVDDNNREAGRHYISRGSVVQVDNDAKVERGATLSAPEKTTQVVIAEWDPYSEPIIAEQKGTLKFEDIIPGVTVVEQFDEVTGDTRLELNEYIPAAYKPAITLATESGELIRYQLDPKTILFVKDGDTVSIADILAKTPKAAIKSKDITGGLPRVSELFEARRPKDIALIAQIDGVVSFGKPLRGKERLIISGDNGQITEQFIDKNKVALVHTGEYVHAGEKLTDGIVSSHDILAALGEKALYDYIVSEVQMVYRRQGVNISDKHIEIVTSQMMRQVKVVESGDSNFIAGDIISRRKFQEENQRVLALGGEPAIAEPMLVGITRAAVGADSIISAASFQDTTKVLTSASIAGTVDTLEDLKENVVIGRLIPVGTGMIDNDDIRFNTAD</sequence>
<dbReference type="CDD" id="cd01609">
    <property type="entry name" value="RNAP_beta'_N"/>
    <property type="match status" value="1"/>
</dbReference>
<dbReference type="STRING" id="1630136.AS592_08675"/>
<dbReference type="SUPFAM" id="SSF64484">
    <property type="entry name" value="beta and beta-prime subunits of DNA dependent RNA-polymerase"/>
    <property type="match status" value="1"/>
</dbReference>
<organism evidence="15 16">
    <name type="scientific">Sulfurovum riftiae</name>
    <dbReference type="NCBI Taxonomy" id="1630136"/>
    <lineage>
        <taxon>Bacteria</taxon>
        <taxon>Pseudomonadati</taxon>
        <taxon>Campylobacterota</taxon>
        <taxon>Epsilonproteobacteria</taxon>
        <taxon>Campylobacterales</taxon>
        <taxon>Sulfurovaceae</taxon>
        <taxon>Sulfurovum</taxon>
    </lineage>
</organism>
<comment type="similarity">
    <text evidence="11 12">Belongs to the RNA polymerase beta' chain family.</text>
</comment>
<feature type="binding site" evidence="11">
    <location>
        <position position="878"/>
    </location>
    <ligand>
        <name>Zn(2+)</name>
        <dbReference type="ChEBI" id="CHEBI:29105"/>
        <label>2</label>
    </ligand>
</feature>
<comment type="similarity">
    <text evidence="1">In the N-terminal section; belongs to the RNA polymerase beta chain family.</text>
</comment>
<feature type="binding site" evidence="11">
    <location>
        <position position="888"/>
    </location>
    <ligand>
        <name>Zn(2+)</name>
        <dbReference type="ChEBI" id="CHEBI:29105"/>
        <label>2</label>
    </ligand>
</feature>
<gene>
    <name evidence="11" type="primary">rpoC</name>
    <name evidence="15" type="ORF">AS592_08675</name>
</gene>
<dbReference type="FunFam" id="1.10.132.30:FF:000003">
    <property type="entry name" value="DNA-directed RNA polymerase subunit beta"/>
    <property type="match status" value="1"/>
</dbReference>
<dbReference type="Gene3D" id="1.10.40.90">
    <property type="match status" value="1"/>
</dbReference>
<dbReference type="InterPro" id="IPR007080">
    <property type="entry name" value="RNA_pol_Rpb1_1"/>
</dbReference>
<keyword evidence="7 11" id="KW-0862">Zinc</keyword>